<dbReference type="Pfam" id="PF00501">
    <property type="entry name" value="AMP-binding"/>
    <property type="match status" value="1"/>
</dbReference>
<keyword evidence="4" id="KW-1185">Reference proteome</keyword>
<dbReference type="Gene3D" id="3.40.50.12780">
    <property type="entry name" value="N-terminal domain of ligase-like"/>
    <property type="match status" value="1"/>
</dbReference>
<dbReference type="InterPro" id="IPR020845">
    <property type="entry name" value="AMP-binding_CS"/>
</dbReference>
<dbReference type="InterPro" id="IPR050237">
    <property type="entry name" value="ATP-dep_AMP-bd_enzyme"/>
</dbReference>
<evidence type="ECO:0000313" key="3">
    <source>
        <dbReference type="EMBL" id="KAA0022291.1"/>
    </source>
</evidence>
<sequence length="544" mass="57812">MVKSAVELAKGVAPIVRSGALRPMSPAKLARMGVAAVRWDVTPGMAIAMTARRYPDRTAIIDDAGSVTYRRLDEEIDALARAMLVRGIDDKAKVAILCRNHRGFLHAVAAAGRVGADQVLVNTGLSGDQLATVLREQRVDVLVADSEFTTAAGIEGIQLIQAWSNEGYPRLRDGVPTIDELIARDTEHRLPFRPRVAHSIILTSGTTGAPKGALRTNPRNPMPGAALLSRIPFRAGSTDLVCAPIFHSWGFGALISSIAMGCTVVLQRNFLAREALHAIEAHRVRTLIVVPIMLSRIIDASADTDTDTSSLDVIAACGSAIAAPVVRETLRRFGPVLYNIYGSTEVSFATIATPDELAAHPTTSGRAPLGTTIAILDPAGRPVSAGAVGEIFVGNGMLFDGYTRQGAGKKVVDGLMATGDLGRIGADGLLFLDGRADDMVVSGGENVYPNEVEQVIAEIEGVAEVAVIGVPDVEFGHRLAAFVVRQDPRSATVTAEAVTAVVKQRLARFSVPREVRFVDALPRNTTGKVVPRLLREIVEADEVQ</sequence>
<name>A0A5A7SDK4_9NOCA</name>
<proteinExistence type="predicted"/>
<dbReference type="OrthoDB" id="56621at2"/>
<dbReference type="SUPFAM" id="SSF56801">
    <property type="entry name" value="Acetyl-CoA synthetase-like"/>
    <property type="match status" value="1"/>
</dbReference>
<dbReference type="Proteomes" id="UP000322244">
    <property type="component" value="Unassembled WGS sequence"/>
</dbReference>
<dbReference type="InterPro" id="IPR025110">
    <property type="entry name" value="AMP-bd_C"/>
</dbReference>
<dbReference type="Pfam" id="PF13193">
    <property type="entry name" value="AMP-binding_C"/>
    <property type="match status" value="1"/>
</dbReference>
<dbReference type="RefSeq" id="WP_149431052.1">
    <property type="nucleotide sequence ID" value="NZ_VLNY01000006.1"/>
</dbReference>
<gene>
    <name evidence="3" type="ORF">FOY51_15055</name>
</gene>
<dbReference type="Gene3D" id="3.30.300.30">
    <property type="match status" value="1"/>
</dbReference>
<dbReference type="InterPro" id="IPR045851">
    <property type="entry name" value="AMP-bd_C_sf"/>
</dbReference>
<dbReference type="PANTHER" id="PTHR43767">
    <property type="entry name" value="LONG-CHAIN-FATTY-ACID--COA LIGASE"/>
    <property type="match status" value="1"/>
</dbReference>
<accession>A0A5A7SDK4</accession>
<evidence type="ECO:0000259" key="2">
    <source>
        <dbReference type="Pfam" id="PF13193"/>
    </source>
</evidence>
<dbReference type="GO" id="GO:0016878">
    <property type="term" value="F:acid-thiol ligase activity"/>
    <property type="evidence" value="ECO:0007669"/>
    <property type="project" value="UniProtKB-ARBA"/>
</dbReference>
<reference evidence="3 4" key="1">
    <citation type="submission" date="2019-07" db="EMBL/GenBank/DDBJ databases">
        <title>Rhodococcus cavernicolus sp. nov., isolated from a cave.</title>
        <authorList>
            <person name="Lee S.D."/>
        </authorList>
    </citation>
    <scope>NUCLEOTIDE SEQUENCE [LARGE SCALE GENOMIC DNA]</scope>
    <source>
        <strain evidence="3 4">C1-24</strain>
    </source>
</reference>
<dbReference type="CDD" id="cd04433">
    <property type="entry name" value="AFD_class_I"/>
    <property type="match status" value="1"/>
</dbReference>
<protein>
    <submittedName>
        <fullName evidence="3">AMP-binding protein</fullName>
    </submittedName>
</protein>
<dbReference type="EMBL" id="VLNY01000006">
    <property type="protein sequence ID" value="KAA0022291.1"/>
    <property type="molecule type" value="Genomic_DNA"/>
</dbReference>
<dbReference type="PROSITE" id="PS00455">
    <property type="entry name" value="AMP_BINDING"/>
    <property type="match status" value="1"/>
</dbReference>
<dbReference type="InterPro" id="IPR042099">
    <property type="entry name" value="ANL_N_sf"/>
</dbReference>
<dbReference type="AlphaFoldDB" id="A0A5A7SDK4"/>
<evidence type="ECO:0000313" key="4">
    <source>
        <dbReference type="Proteomes" id="UP000322244"/>
    </source>
</evidence>
<dbReference type="PANTHER" id="PTHR43767:SF1">
    <property type="entry name" value="NONRIBOSOMAL PEPTIDE SYNTHASE PES1 (EUROFUNG)-RELATED"/>
    <property type="match status" value="1"/>
</dbReference>
<comment type="caution">
    <text evidence="3">The sequence shown here is derived from an EMBL/GenBank/DDBJ whole genome shotgun (WGS) entry which is preliminary data.</text>
</comment>
<feature type="domain" description="AMP-dependent synthetase/ligase" evidence="1">
    <location>
        <begin position="50"/>
        <end position="402"/>
    </location>
</feature>
<dbReference type="InterPro" id="IPR000873">
    <property type="entry name" value="AMP-dep_synth/lig_dom"/>
</dbReference>
<evidence type="ECO:0000259" key="1">
    <source>
        <dbReference type="Pfam" id="PF00501"/>
    </source>
</evidence>
<feature type="domain" description="AMP-binding enzyme C-terminal" evidence="2">
    <location>
        <begin position="451"/>
        <end position="528"/>
    </location>
</feature>
<organism evidence="3 4">
    <name type="scientific">Antrihabitans cavernicola</name>
    <dbReference type="NCBI Taxonomy" id="2495913"/>
    <lineage>
        <taxon>Bacteria</taxon>
        <taxon>Bacillati</taxon>
        <taxon>Actinomycetota</taxon>
        <taxon>Actinomycetes</taxon>
        <taxon>Mycobacteriales</taxon>
        <taxon>Nocardiaceae</taxon>
        <taxon>Antrihabitans</taxon>
    </lineage>
</organism>